<keyword evidence="7" id="KW-0732">Signal</keyword>
<keyword evidence="4 5" id="KW-0274">FAD</keyword>
<name>A0A1B6JIE0_9HEMI</name>
<reference evidence="10" key="1">
    <citation type="submission" date="2015-11" db="EMBL/GenBank/DDBJ databases">
        <title>De novo transcriptome assembly of four potential Pierce s Disease insect vectors from Arizona vineyards.</title>
        <authorList>
            <person name="Tassone E.E."/>
        </authorList>
    </citation>
    <scope>NUCLEOTIDE SEQUENCE</scope>
</reference>
<dbReference type="InterPro" id="IPR000172">
    <property type="entry name" value="GMC_OxRdtase_N"/>
</dbReference>
<comment type="similarity">
    <text evidence="2 6">Belongs to the GMC oxidoreductase family.</text>
</comment>
<evidence type="ECO:0000256" key="1">
    <source>
        <dbReference type="ARBA" id="ARBA00001974"/>
    </source>
</evidence>
<dbReference type="PIRSF" id="PIRSF000137">
    <property type="entry name" value="Alcohol_oxidase"/>
    <property type="match status" value="1"/>
</dbReference>
<comment type="cofactor">
    <cofactor evidence="1 5">
        <name>FAD</name>
        <dbReference type="ChEBI" id="CHEBI:57692"/>
    </cofactor>
</comment>
<feature type="non-terminal residue" evidence="10">
    <location>
        <position position="1"/>
    </location>
</feature>
<evidence type="ECO:0000256" key="2">
    <source>
        <dbReference type="ARBA" id="ARBA00010790"/>
    </source>
</evidence>
<accession>A0A1B6JIE0</accession>
<gene>
    <name evidence="10" type="ORF">g.27782</name>
</gene>
<dbReference type="PANTHER" id="PTHR11552">
    <property type="entry name" value="GLUCOSE-METHANOL-CHOLINE GMC OXIDOREDUCTASE"/>
    <property type="match status" value="1"/>
</dbReference>
<dbReference type="SUPFAM" id="SSF51905">
    <property type="entry name" value="FAD/NAD(P)-binding domain"/>
    <property type="match status" value="1"/>
</dbReference>
<feature type="binding site" evidence="5">
    <location>
        <position position="147"/>
    </location>
    <ligand>
        <name>FAD</name>
        <dbReference type="ChEBI" id="CHEBI:57692"/>
    </ligand>
</feature>
<feature type="domain" description="Glucose-methanol-choline oxidoreductase N-terminal" evidence="8">
    <location>
        <begin position="145"/>
        <end position="168"/>
    </location>
</feature>
<dbReference type="Gene3D" id="3.30.560.10">
    <property type="entry name" value="Glucose Oxidase, domain 3"/>
    <property type="match status" value="1"/>
</dbReference>
<evidence type="ECO:0000256" key="4">
    <source>
        <dbReference type="ARBA" id="ARBA00022827"/>
    </source>
</evidence>
<dbReference type="SUPFAM" id="SSF54373">
    <property type="entry name" value="FAD-linked reductases, C-terminal domain"/>
    <property type="match status" value="1"/>
</dbReference>
<feature type="binding site" evidence="5">
    <location>
        <begin position="155"/>
        <end position="158"/>
    </location>
    <ligand>
        <name>FAD</name>
        <dbReference type="ChEBI" id="CHEBI:57692"/>
    </ligand>
</feature>
<dbReference type="PROSITE" id="PS00623">
    <property type="entry name" value="GMC_OXRED_1"/>
    <property type="match status" value="1"/>
</dbReference>
<protein>
    <recommendedName>
        <fullName evidence="8 9">Glucose-methanol-choline oxidoreductase N-terminal domain-containing protein</fullName>
    </recommendedName>
</protein>
<evidence type="ECO:0000256" key="5">
    <source>
        <dbReference type="PIRSR" id="PIRSR000137-2"/>
    </source>
</evidence>
<dbReference type="GO" id="GO:0050660">
    <property type="term" value="F:flavin adenine dinucleotide binding"/>
    <property type="evidence" value="ECO:0007669"/>
    <property type="project" value="InterPro"/>
</dbReference>
<dbReference type="EMBL" id="GECU01008742">
    <property type="protein sequence ID" value="JAS98964.1"/>
    <property type="molecule type" value="Transcribed_RNA"/>
</dbReference>
<proteinExistence type="inferred from homology"/>
<evidence type="ECO:0000256" key="7">
    <source>
        <dbReference type="SAM" id="SignalP"/>
    </source>
</evidence>
<feature type="domain" description="Glucose-methanol-choline oxidoreductase N-terminal" evidence="9">
    <location>
        <begin position="326"/>
        <end position="340"/>
    </location>
</feature>
<evidence type="ECO:0000256" key="3">
    <source>
        <dbReference type="ARBA" id="ARBA00022630"/>
    </source>
</evidence>
<dbReference type="Pfam" id="PF05199">
    <property type="entry name" value="GMC_oxred_C"/>
    <property type="match status" value="1"/>
</dbReference>
<dbReference type="InterPro" id="IPR012132">
    <property type="entry name" value="GMC_OxRdtase"/>
</dbReference>
<sequence>ITSLLLTLHTFSLYYGSSEGQSCATTGDDLGAASIQRLREAIVSAECKLMQDITFTDYDVRDGEEFDFIVVGAGSAGAVVANRLSENPDWRVLLLEAGGDPTVTTEVPGFVDTLMKSEIDWGYQTEPEPFNCLGSVNKRCICPRGKVLGGSSTINSMVYVRGHPKDFDGWENMGNSGWSYEEMLPYFIKSEDFRAESVLKDDENSLYHGRGGYLKIESYKDNLTLLNFLLSEGYGELGYQTYSDINAQHDEGIFMMQGTLDNGRRCSTAKAFLHEFQGRPNLKISKHSMVHKVLISDKNTAHGVELFKAGRIIRVEVTKEVILSGGTINTPQLLMLSGVGPKEHLKQFNIRVVSNLRVGYNLQDHTSMKGFLISLDIKNQGLDIKVPLEDHLQNTFEFLVRSRGQYTGVNAYKLVAYTNKNYTSHPNVQISHLYFVANSTDAIRRTFGNRGYDDYIVRTLEKLNLYTSILVMQIHQLQPKSRGRILLKSTNPNDYPVIYPGYLSNAEDIIENLEGIALANEFANTNIMRSFGAKVERISIPECDAFRMQSELYWRCILKYMTVTIYHPVGTCRMGPQEDEDSVVDPRLRVIGVTGLRVVDASIMPTITSGNTNAPTIAIAEKASDMIKQDWGFY</sequence>
<keyword evidence="3 6" id="KW-0285">Flavoprotein</keyword>
<dbReference type="Pfam" id="PF00732">
    <property type="entry name" value="GMC_oxred_N"/>
    <property type="match status" value="1"/>
</dbReference>
<feature type="chain" id="PRO_5008585870" description="Glucose-methanol-choline oxidoreductase N-terminal domain-containing protein" evidence="7">
    <location>
        <begin position="21"/>
        <end position="634"/>
    </location>
</feature>
<dbReference type="GO" id="GO:0016614">
    <property type="term" value="F:oxidoreductase activity, acting on CH-OH group of donors"/>
    <property type="evidence" value="ECO:0007669"/>
    <property type="project" value="InterPro"/>
</dbReference>
<evidence type="ECO:0000259" key="9">
    <source>
        <dbReference type="PROSITE" id="PS00624"/>
    </source>
</evidence>
<dbReference type="InterPro" id="IPR036188">
    <property type="entry name" value="FAD/NAD-bd_sf"/>
</dbReference>
<evidence type="ECO:0000313" key="10">
    <source>
        <dbReference type="EMBL" id="JAS98964.1"/>
    </source>
</evidence>
<evidence type="ECO:0000256" key="6">
    <source>
        <dbReference type="RuleBase" id="RU003968"/>
    </source>
</evidence>
<evidence type="ECO:0000259" key="8">
    <source>
        <dbReference type="PROSITE" id="PS00623"/>
    </source>
</evidence>
<dbReference type="PROSITE" id="PS00624">
    <property type="entry name" value="GMC_OXRED_2"/>
    <property type="match status" value="1"/>
</dbReference>
<feature type="signal peptide" evidence="7">
    <location>
        <begin position="1"/>
        <end position="20"/>
    </location>
</feature>
<dbReference type="PANTHER" id="PTHR11552:SF147">
    <property type="entry name" value="CHOLINE DEHYDROGENASE, MITOCHONDRIAL"/>
    <property type="match status" value="1"/>
</dbReference>
<dbReference type="InterPro" id="IPR007867">
    <property type="entry name" value="GMC_OxRtase_C"/>
</dbReference>
<dbReference type="Gene3D" id="3.50.50.60">
    <property type="entry name" value="FAD/NAD(P)-binding domain"/>
    <property type="match status" value="1"/>
</dbReference>
<dbReference type="AlphaFoldDB" id="A0A1B6JIE0"/>
<organism evidence="10">
    <name type="scientific">Homalodisca liturata</name>
    <dbReference type="NCBI Taxonomy" id="320908"/>
    <lineage>
        <taxon>Eukaryota</taxon>
        <taxon>Metazoa</taxon>
        <taxon>Ecdysozoa</taxon>
        <taxon>Arthropoda</taxon>
        <taxon>Hexapoda</taxon>
        <taxon>Insecta</taxon>
        <taxon>Pterygota</taxon>
        <taxon>Neoptera</taxon>
        <taxon>Paraneoptera</taxon>
        <taxon>Hemiptera</taxon>
        <taxon>Auchenorrhyncha</taxon>
        <taxon>Membracoidea</taxon>
        <taxon>Cicadellidae</taxon>
        <taxon>Cicadellinae</taxon>
        <taxon>Proconiini</taxon>
        <taxon>Homalodisca</taxon>
    </lineage>
</organism>
<feature type="binding site" evidence="5">
    <location>
        <position position="290"/>
    </location>
    <ligand>
        <name>FAD</name>
        <dbReference type="ChEBI" id="CHEBI:57692"/>
    </ligand>
</feature>